<feature type="domain" description="Peptidase S33 tripeptidyl aminopeptidase-like C-terminal" evidence="3">
    <location>
        <begin position="438"/>
        <end position="516"/>
    </location>
</feature>
<dbReference type="InterPro" id="IPR013595">
    <property type="entry name" value="Pept_S33_TAP-like_C"/>
</dbReference>
<dbReference type="Proteomes" id="UP000192796">
    <property type="component" value="Unassembled WGS sequence"/>
</dbReference>
<evidence type="ECO:0000313" key="4">
    <source>
        <dbReference type="EMBL" id="OQP57649.1"/>
    </source>
</evidence>
<keyword evidence="4" id="KW-0378">Hydrolase</keyword>
<comment type="caution">
    <text evidence="4">The sequence shown here is derived from an EMBL/GenBank/DDBJ whole genome shotgun (WGS) entry which is preliminary data.</text>
</comment>
<dbReference type="PANTHER" id="PTHR43798">
    <property type="entry name" value="MONOACYLGLYCEROL LIPASE"/>
    <property type="match status" value="1"/>
</dbReference>
<organism evidence="4 5">
    <name type="scientific">Niastella vici</name>
    <dbReference type="NCBI Taxonomy" id="1703345"/>
    <lineage>
        <taxon>Bacteria</taxon>
        <taxon>Pseudomonadati</taxon>
        <taxon>Bacteroidota</taxon>
        <taxon>Chitinophagia</taxon>
        <taxon>Chitinophagales</taxon>
        <taxon>Chitinophagaceae</taxon>
        <taxon>Niastella</taxon>
    </lineage>
</organism>
<sequence length="531" mass="60601">MKKCATSFENVRFLLFTVAIKQFFCKKVFMVRFSLLLLFVYSFQVGYSQNKKVYKPSMQTCNCNFKIDSSYMASVPARLKADSTFPYNNDSSFRTICGYLIVPENRRKASSGMIRLPFIVLKSKNPDKKQDPLLFTTGGPGGSSLGWINGMQKSSVIESRDCIAFEQRGTQFAIPSLRSFELDTAIREAYRKNLNKDSMWLEGVKRYKKKLEKKGIDLSGYNTDETVADIIDLLKVLKIDSVNLYGVSYSGGLMLAVLQKEPSKVRSLVLDSPLPTFVPIDEEEPMNFVKAIAVLSGHCEKDSSNQQRYGSLATRFENYFNSIADKKFYFPYVEKGTVDTLQVEYTKNELLDLLDNTLQDASAIKNVPFMITEMISGNHAPYIQKKLDDIFNKNIAPNGMRISVYCADQANYHSEERIQQLWRLYPLLSGYHINDVYKAFCDCWKVPPVNVQTRQPFHSNKPVLIGDGEMDPACSPLYMSRIKQYMPNAQCFLFINRSHGVGGATFRQMAQTFLDDPYHRIQSHNEKVIAY</sequence>
<evidence type="ECO:0000256" key="1">
    <source>
        <dbReference type="SAM" id="Phobius"/>
    </source>
</evidence>
<dbReference type="STRING" id="1703345.A3860_08435"/>
<keyword evidence="1" id="KW-0812">Transmembrane</keyword>
<dbReference type="Pfam" id="PF00561">
    <property type="entry name" value="Abhydrolase_1"/>
    <property type="match status" value="1"/>
</dbReference>
<dbReference type="InterPro" id="IPR050266">
    <property type="entry name" value="AB_hydrolase_sf"/>
</dbReference>
<dbReference type="GO" id="GO:0016787">
    <property type="term" value="F:hydrolase activity"/>
    <property type="evidence" value="ECO:0007669"/>
    <property type="project" value="UniProtKB-KW"/>
</dbReference>
<reference evidence="4 5" key="1">
    <citation type="submission" date="2016-03" db="EMBL/GenBank/DDBJ databases">
        <title>Niastella vici sp. nov., isolated from farmland soil.</title>
        <authorList>
            <person name="Chen L."/>
            <person name="Wang D."/>
            <person name="Yang S."/>
            <person name="Wang G."/>
        </authorList>
    </citation>
    <scope>NUCLEOTIDE SEQUENCE [LARGE SCALE GENOMIC DNA]</scope>
    <source>
        <strain evidence="4 5">DJ57</strain>
    </source>
</reference>
<dbReference type="AlphaFoldDB" id="A0A1V9FGZ5"/>
<accession>A0A1V9FGZ5</accession>
<keyword evidence="1" id="KW-0472">Membrane</keyword>
<dbReference type="Gene3D" id="3.40.50.1820">
    <property type="entry name" value="alpha/beta hydrolase"/>
    <property type="match status" value="1"/>
</dbReference>
<keyword evidence="1" id="KW-1133">Transmembrane helix</keyword>
<keyword evidence="5" id="KW-1185">Reference proteome</keyword>
<evidence type="ECO:0000313" key="5">
    <source>
        <dbReference type="Proteomes" id="UP000192796"/>
    </source>
</evidence>
<dbReference type="Pfam" id="PF08386">
    <property type="entry name" value="Abhydrolase_4"/>
    <property type="match status" value="1"/>
</dbReference>
<evidence type="ECO:0000259" key="2">
    <source>
        <dbReference type="Pfam" id="PF00561"/>
    </source>
</evidence>
<dbReference type="InterPro" id="IPR029058">
    <property type="entry name" value="AB_hydrolase_fold"/>
</dbReference>
<evidence type="ECO:0000259" key="3">
    <source>
        <dbReference type="Pfam" id="PF08386"/>
    </source>
</evidence>
<gene>
    <name evidence="4" type="ORF">A3860_08435</name>
</gene>
<proteinExistence type="predicted"/>
<dbReference type="GO" id="GO:0016020">
    <property type="term" value="C:membrane"/>
    <property type="evidence" value="ECO:0007669"/>
    <property type="project" value="TreeGrafter"/>
</dbReference>
<dbReference type="InterPro" id="IPR000073">
    <property type="entry name" value="AB_hydrolase_1"/>
</dbReference>
<dbReference type="PANTHER" id="PTHR43798:SF27">
    <property type="entry name" value="HYDROLASE ALPHA_BETA HYDROLASE FOLD FAMILY"/>
    <property type="match status" value="1"/>
</dbReference>
<dbReference type="EMBL" id="LVYD01000113">
    <property type="protein sequence ID" value="OQP57649.1"/>
    <property type="molecule type" value="Genomic_DNA"/>
</dbReference>
<feature type="domain" description="AB hydrolase-1" evidence="2">
    <location>
        <begin position="132"/>
        <end position="285"/>
    </location>
</feature>
<dbReference type="SUPFAM" id="SSF53474">
    <property type="entry name" value="alpha/beta-Hydrolases"/>
    <property type="match status" value="1"/>
</dbReference>
<feature type="transmembrane region" description="Helical" evidence="1">
    <location>
        <begin position="29"/>
        <end position="47"/>
    </location>
</feature>
<protein>
    <submittedName>
        <fullName evidence="4">Alpha/beta hydrolase</fullName>
    </submittedName>
</protein>
<name>A0A1V9FGZ5_9BACT</name>